<comment type="caution">
    <text evidence="1">The sequence shown here is derived from an EMBL/GenBank/DDBJ whole genome shotgun (WGS) entry which is preliminary data.</text>
</comment>
<evidence type="ECO:0000313" key="2">
    <source>
        <dbReference type="Proteomes" id="UP001295684"/>
    </source>
</evidence>
<dbReference type="Proteomes" id="UP001295684">
    <property type="component" value="Unassembled WGS sequence"/>
</dbReference>
<organism evidence="1 2">
    <name type="scientific">Euplotes crassus</name>
    <dbReference type="NCBI Taxonomy" id="5936"/>
    <lineage>
        <taxon>Eukaryota</taxon>
        <taxon>Sar</taxon>
        <taxon>Alveolata</taxon>
        <taxon>Ciliophora</taxon>
        <taxon>Intramacronucleata</taxon>
        <taxon>Spirotrichea</taxon>
        <taxon>Hypotrichia</taxon>
        <taxon>Euplotida</taxon>
        <taxon>Euplotidae</taxon>
        <taxon>Moneuplotes</taxon>
    </lineage>
</organism>
<dbReference type="AlphaFoldDB" id="A0AAD1XH85"/>
<sequence length="396" mass="45713">MGSSQCCCVLRKIDTKPSVGLDIRDSYHSNGSCFTQAPLQLARDYEELVFYETLIAQAQRIFELYSELEGSDYPLRVFQINKVLGIVNEHMERSKWKYQGAYPDDYKIRYIDMGATVSTLLQECHQIISKSKENMLMPETPHGLGLSPEMAKKLKFEEDVLSESLKLDTDICTELYTKIVSGYINQGRNIDFIDLQSKDEGEYLKQSSTLTQAGSYNFFIDNVPALTRRSKLLLKDRFPAKTERFRFNGRNDNLLGISFYLKDITSVSHRVMKEVHICNFSINEIQLKKLLFAYRLIKEFMLKECKVMTPSVPDLDKALKGCAIEHLDFEFCGLPKLSDWDNNLHQFENLIYGLSKTDMISSLDRISVGCCNISEKYIKQRLDKYGFSRVKIQGFY</sequence>
<accession>A0AAD1XH85</accession>
<dbReference type="EMBL" id="CAMPGE010013958">
    <property type="protein sequence ID" value="CAI2372663.1"/>
    <property type="molecule type" value="Genomic_DNA"/>
</dbReference>
<protein>
    <submittedName>
        <fullName evidence="1">Uncharacterized protein</fullName>
    </submittedName>
</protein>
<proteinExistence type="predicted"/>
<evidence type="ECO:0000313" key="1">
    <source>
        <dbReference type="EMBL" id="CAI2372663.1"/>
    </source>
</evidence>
<gene>
    <name evidence="1" type="ORF">ECRASSUSDP1_LOCUS13994</name>
</gene>
<name>A0AAD1XH85_EUPCR</name>
<reference evidence="1" key="1">
    <citation type="submission" date="2023-07" db="EMBL/GenBank/DDBJ databases">
        <authorList>
            <consortium name="AG Swart"/>
            <person name="Singh M."/>
            <person name="Singh A."/>
            <person name="Seah K."/>
            <person name="Emmerich C."/>
        </authorList>
    </citation>
    <scope>NUCLEOTIDE SEQUENCE</scope>
    <source>
        <strain evidence="1">DP1</strain>
    </source>
</reference>
<keyword evidence="2" id="KW-1185">Reference proteome</keyword>